<proteinExistence type="predicted"/>
<accession>A0A6A5YBT5</accession>
<sequence>MTRPTISVNISAPGLPNHIAPDSPVSASSKLSTTLADDLLCPRYADRDASSAPPSPASIESFDVLLDSTAWRRGEISLGGSGSAFSSSNNLLGACSCLPWSRRARQQRQHRRPPPQQGVIFFFLILLALMLLACAALAGGTLAMRHETRRTRAECYRRSGGGSGSGSGNDGDSRCDDSAWAKCVAVNGIGYCEGIGIAG</sequence>
<organism evidence="2 3">
    <name type="scientific">Aaosphaeria arxii CBS 175.79</name>
    <dbReference type="NCBI Taxonomy" id="1450172"/>
    <lineage>
        <taxon>Eukaryota</taxon>
        <taxon>Fungi</taxon>
        <taxon>Dikarya</taxon>
        <taxon>Ascomycota</taxon>
        <taxon>Pezizomycotina</taxon>
        <taxon>Dothideomycetes</taxon>
        <taxon>Pleosporomycetidae</taxon>
        <taxon>Pleosporales</taxon>
        <taxon>Pleosporales incertae sedis</taxon>
        <taxon>Aaosphaeria</taxon>
    </lineage>
</organism>
<gene>
    <name evidence="2" type="ORF">BU24DRAFT_457971</name>
</gene>
<keyword evidence="1" id="KW-0812">Transmembrane</keyword>
<keyword evidence="1" id="KW-0472">Membrane</keyword>
<dbReference type="RefSeq" id="XP_033390413.1">
    <property type="nucleotide sequence ID" value="XM_033531583.1"/>
</dbReference>
<keyword evidence="3" id="KW-1185">Reference proteome</keyword>
<dbReference type="AlphaFoldDB" id="A0A6A5YBT5"/>
<feature type="transmembrane region" description="Helical" evidence="1">
    <location>
        <begin position="119"/>
        <end position="143"/>
    </location>
</feature>
<name>A0A6A5YBT5_9PLEO</name>
<evidence type="ECO:0000313" key="3">
    <source>
        <dbReference type="Proteomes" id="UP000799778"/>
    </source>
</evidence>
<evidence type="ECO:0000313" key="2">
    <source>
        <dbReference type="EMBL" id="KAF2022074.1"/>
    </source>
</evidence>
<evidence type="ECO:0000256" key="1">
    <source>
        <dbReference type="SAM" id="Phobius"/>
    </source>
</evidence>
<reference evidence="2" key="1">
    <citation type="journal article" date="2020" name="Stud. Mycol.">
        <title>101 Dothideomycetes genomes: a test case for predicting lifestyles and emergence of pathogens.</title>
        <authorList>
            <person name="Haridas S."/>
            <person name="Albert R."/>
            <person name="Binder M."/>
            <person name="Bloem J."/>
            <person name="Labutti K."/>
            <person name="Salamov A."/>
            <person name="Andreopoulos B."/>
            <person name="Baker S."/>
            <person name="Barry K."/>
            <person name="Bills G."/>
            <person name="Bluhm B."/>
            <person name="Cannon C."/>
            <person name="Castanera R."/>
            <person name="Culley D."/>
            <person name="Daum C."/>
            <person name="Ezra D."/>
            <person name="Gonzalez J."/>
            <person name="Henrissat B."/>
            <person name="Kuo A."/>
            <person name="Liang C."/>
            <person name="Lipzen A."/>
            <person name="Lutzoni F."/>
            <person name="Magnuson J."/>
            <person name="Mondo S."/>
            <person name="Nolan M."/>
            <person name="Ohm R."/>
            <person name="Pangilinan J."/>
            <person name="Park H.-J."/>
            <person name="Ramirez L."/>
            <person name="Alfaro M."/>
            <person name="Sun H."/>
            <person name="Tritt A."/>
            <person name="Yoshinaga Y."/>
            <person name="Zwiers L.-H."/>
            <person name="Turgeon B."/>
            <person name="Goodwin S."/>
            <person name="Spatafora J."/>
            <person name="Crous P."/>
            <person name="Grigoriev I."/>
        </authorList>
    </citation>
    <scope>NUCLEOTIDE SEQUENCE</scope>
    <source>
        <strain evidence="2">CBS 175.79</strain>
    </source>
</reference>
<dbReference type="OrthoDB" id="3686095at2759"/>
<dbReference type="EMBL" id="ML978066">
    <property type="protein sequence ID" value="KAF2022074.1"/>
    <property type="molecule type" value="Genomic_DNA"/>
</dbReference>
<dbReference type="Proteomes" id="UP000799778">
    <property type="component" value="Unassembled WGS sequence"/>
</dbReference>
<keyword evidence="1" id="KW-1133">Transmembrane helix</keyword>
<protein>
    <submittedName>
        <fullName evidence="2">Uncharacterized protein</fullName>
    </submittedName>
</protein>
<dbReference type="GeneID" id="54288980"/>